<dbReference type="Pfam" id="PF02535">
    <property type="entry name" value="Zip"/>
    <property type="match status" value="1"/>
</dbReference>
<feature type="transmembrane region" description="Helical" evidence="6">
    <location>
        <begin position="314"/>
        <end position="334"/>
    </location>
</feature>
<dbReference type="PANTHER" id="PTHR16950:SF16">
    <property type="entry name" value="ZINC TRANSPORTER ZIP13"/>
    <property type="match status" value="1"/>
</dbReference>
<proteinExistence type="predicted"/>
<reference evidence="8 9" key="1">
    <citation type="journal article" date="2016" name="Proc. Natl. Acad. Sci. U.S.A.">
        <title>Comparative genomics of biotechnologically important yeasts.</title>
        <authorList>
            <person name="Riley R."/>
            <person name="Haridas S."/>
            <person name="Wolfe K.H."/>
            <person name="Lopes M.R."/>
            <person name="Hittinger C.T."/>
            <person name="Goeker M."/>
            <person name="Salamov A.A."/>
            <person name="Wisecaver J.H."/>
            <person name="Long T.M."/>
            <person name="Calvey C.H."/>
            <person name="Aerts A.L."/>
            <person name="Barry K.W."/>
            <person name="Choi C."/>
            <person name="Clum A."/>
            <person name="Coughlan A.Y."/>
            <person name="Deshpande S."/>
            <person name="Douglass A.P."/>
            <person name="Hanson S.J."/>
            <person name="Klenk H.-P."/>
            <person name="LaButti K.M."/>
            <person name="Lapidus A."/>
            <person name="Lindquist E.A."/>
            <person name="Lipzen A.M."/>
            <person name="Meier-Kolthoff J.P."/>
            <person name="Ohm R.A."/>
            <person name="Otillar R.P."/>
            <person name="Pangilinan J.L."/>
            <person name="Peng Y."/>
            <person name="Rokas A."/>
            <person name="Rosa C.A."/>
            <person name="Scheuner C."/>
            <person name="Sibirny A.A."/>
            <person name="Slot J.C."/>
            <person name="Stielow J.B."/>
            <person name="Sun H."/>
            <person name="Kurtzman C.P."/>
            <person name="Blackwell M."/>
            <person name="Grigoriev I.V."/>
            <person name="Jeffries T.W."/>
        </authorList>
    </citation>
    <scope>NUCLEOTIDE SEQUENCE [LARGE SCALE GENOMIC DNA]</scope>
    <source>
        <strain evidence="9">ATCC 58044 / CBS 1984 / NCYC 433 / NRRL Y-366-8</strain>
    </source>
</reference>
<feature type="transmembrane region" description="Helical" evidence="6">
    <location>
        <begin position="395"/>
        <end position="418"/>
    </location>
</feature>
<gene>
    <name evidence="8" type="ORF">WICANDRAFT_32389</name>
</gene>
<evidence type="ECO:0000256" key="5">
    <source>
        <dbReference type="SAM" id="MobiDB-lite"/>
    </source>
</evidence>
<feature type="transmembrane region" description="Helical" evidence="6">
    <location>
        <begin position="361"/>
        <end position="383"/>
    </location>
</feature>
<protein>
    <submittedName>
        <fullName evidence="8">Uncharacterized protein</fullName>
    </submittedName>
</protein>
<dbReference type="STRING" id="683960.A0A1E3P1B3"/>
<keyword evidence="7" id="KW-0732">Signal</keyword>
<dbReference type="GeneID" id="30199198"/>
<accession>A0A1E3P1B3</accession>
<feature type="transmembrane region" description="Helical" evidence="6">
    <location>
        <begin position="120"/>
        <end position="140"/>
    </location>
</feature>
<dbReference type="EMBL" id="KV454211">
    <property type="protein sequence ID" value="ODQ59241.1"/>
    <property type="molecule type" value="Genomic_DNA"/>
</dbReference>
<organism evidence="8 9">
    <name type="scientific">Wickerhamomyces anomalus (strain ATCC 58044 / CBS 1984 / NCYC 433 / NRRL Y-366-8)</name>
    <name type="common">Yeast</name>
    <name type="synonym">Hansenula anomala</name>
    <dbReference type="NCBI Taxonomy" id="683960"/>
    <lineage>
        <taxon>Eukaryota</taxon>
        <taxon>Fungi</taxon>
        <taxon>Dikarya</taxon>
        <taxon>Ascomycota</taxon>
        <taxon>Saccharomycotina</taxon>
        <taxon>Saccharomycetes</taxon>
        <taxon>Phaffomycetales</taxon>
        <taxon>Wickerhamomycetaceae</taxon>
        <taxon>Wickerhamomyces</taxon>
    </lineage>
</organism>
<evidence type="ECO:0000256" key="3">
    <source>
        <dbReference type="ARBA" id="ARBA00022989"/>
    </source>
</evidence>
<dbReference type="GO" id="GO:0016020">
    <property type="term" value="C:membrane"/>
    <property type="evidence" value="ECO:0007669"/>
    <property type="project" value="UniProtKB-SubCell"/>
</dbReference>
<dbReference type="OrthoDB" id="200954at2759"/>
<evidence type="ECO:0000256" key="2">
    <source>
        <dbReference type="ARBA" id="ARBA00022692"/>
    </source>
</evidence>
<feature type="signal peptide" evidence="7">
    <location>
        <begin position="1"/>
        <end position="18"/>
    </location>
</feature>
<feature type="transmembrane region" description="Helical" evidence="6">
    <location>
        <begin position="165"/>
        <end position="181"/>
    </location>
</feature>
<evidence type="ECO:0000256" key="7">
    <source>
        <dbReference type="SAM" id="SignalP"/>
    </source>
</evidence>
<feature type="chain" id="PRO_5009133608" evidence="7">
    <location>
        <begin position="19"/>
        <end position="419"/>
    </location>
</feature>
<feature type="compositionally biased region" description="Basic and acidic residues" evidence="5">
    <location>
        <begin position="213"/>
        <end position="229"/>
    </location>
</feature>
<sequence>MKSIGIFTLSLFALTTIAHVAVEKQSSGNAANLPLFYDNGDINLDSLNHKLQDCSVVDQLNHLKTEEFAKESESLISYVFSKLFPFENPGLNAILATTYISGPPNLILSFIPASINPSKLSLLVSFAIGGLLGDVFLHLLPQTFVGETIDHGKVSFVLVDEKRNTILGLFIFIGFIAFFVIDKSLRILQHEQGVESHGHGHSHTHSSTSTGVESKETDAELRKRKKNDEPSGDEPVIANPNSSVKASAYLNLISDFTHNITDGLAISASFYISKSVGSTTCLAVFFHEIPHEVGDFALLIQGGFTKWQAMNSQFLTAIGAYLGTFLGIFIQNLGQQSTTTGDVVSNVSPGLFGTSVQTGDLTLPFTAGGFLYIATVGVIPEVLELQSENSRKKELINGVLQLAFVFIGISLMFLISWFE</sequence>
<feature type="transmembrane region" description="Helical" evidence="6">
    <location>
        <begin position="90"/>
        <end position="108"/>
    </location>
</feature>
<keyword evidence="9" id="KW-1185">Reference proteome</keyword>
<keyword evidence="3 6" id="KW-1133">Transmembrane helix</keyword>
<evidence type="ECO:0000313" key="9">
    <source>
        <dbReference type="Proteomes" id="UP000094112"/>
    </source>
</evidence>
<dbReference type="PANTHER" id="PTHR16950">
    <property type="entry name" value="ZINC TRANSPORTER SLC39A7 HISTIDINE-RICH MEMBRANE PROTEIN KE4"/>
    <property type="match status" value="1"/>
</dbReference>
<dbReference type="RefSeq" id="XP_019038448.1">
    <property type="nucleotide sequence ID" value="XM_019181952.1"/>
</dbReference>
<dbReference type="GO" id="GO:0005385">
    <property type="term" value="F:zinc ion transmembrane transporter activity"/>
    <property type="evidence" value="ECO:0007669"/>
    <property type="project" value="TreeGrafter"/>
</dbReference>
<dbReference type="GO" id="GO:0006882">
    <property type="term" value="P:intracellular zinc ion homeostasis"/>
    <property type="evidence" value="ECO:0007669"/>
    <property type="project" value="TreeGrafter"/>
</dbReference>
<dbReference type="Proteomes" id="UP000094112">
    <property type="component" value="Unassembled WGS sequence"/>
</dbReference>
<name>A0A1E3P1B3_WICAA</name>
<evidence type="ECO:0000256" key="6">
    <source>
        <dbReference type="SAM" id="Phobius"/>
    </source>
</evidence>
<keyword evidence="2 6" id="KW-0812">Transmembrane</keyword>
<evidence type="ECO:0000256" key="4">
    <source>
        <dbReference type="ARBA" id="ARBA00023136"/>
    </source>
</evidence>
<keyword evidence="4 6" id="KW-0472">Membrane</keyword>
<dbReference type="InterPro" id="IPR003689">
    <property type="entry name" value="ZIP"/>
</dbReference>
<evidence type="ECO:0000256" key="1">
    <source>
        <dbReference type="ARBA" id="ARBA00004141"/>
    </source>
</evidence>
<feature type="region of interest" description="Disordered" evidence="5">
    <location>
        <begin position="196"/>
        <end position="240"/>
    </location>
</feature>
<dbReference type="AlphaFoldDB" id="A0A1E3P1B3"/>
<comment type="subcellular location">
    <subcellularLocation>
        <location evidence="1">Membrane</location>
        <topology evidence="1">Multi-pass membrane protein</topology>
    </subcellularLocation>
</comment>
<evidence type="ECO:0000313" key="8">
    <source>
        <dbReference type="EMBL" id="ODQ59241.1"/>
    </source>
</evidence>